<comment type="caution">
    <text evidence="1">The sequence shown here is derived from an EMBL/GenBank/DDBJ whole genome shotgun (WGS) entry which is preliminary data.</text>
</comment>
<accession>A0A559IZH6</accession>
<dbReference type="AlphaFoldDB" id="A0A559IZH6"/>
<organism evidence="1 2">
    <name type="scientific">Paenibacillus agilis</name>
    <dbReference type="NCBI Taxonomy" id="3020863"/>
    <lineage>
        <taxon>Bacteria</taxon>
        <taxon>Bacillati</taxon>
        <taxon>Bacillota</taxon>
        <taxon>Bacilli</taxon>
        <taxon>Bacillales</taxon>
        <taxon>Paenibacillaceae</taxon>
        <taxon>Paenibacillus</taxon>
    </lineage>
</organism>
<name>A0A559IZH6_9BACL</name>
<proteinExistence type="predicted"/>
<evidence type="ECO:0000313" key="1">
    <source>
        <dbReference type="EMBL" id="TVX93007.1"/>
    </source>
</evidence>
<dbReference type="Proteomes" id="UP000318102">
    <property type="component" value="Unassembled WGS sequence"/>
</dbReference>
<sequence length="89" mass="10833">MLSINIDEAKVKELCRERISALIQEVESDYVFWDRNELERRTCMSWPFIQQKFFYDPRFSKFKVGTKWLFPAKETRDFLLVWLSEQSTS</sequence>
<dbReference type="EMBL" id="VNJK01000001">
    <property type="protein sequence ID" value="TVX93007.1"/>
    <property type="molecule type" value="Genomic_DNA"/>
</dbReference>
<reference evidence="1 2" key="1">
    <citation type="submission" date="2019-07" db="EMBL/GenBank/DDBJ databases">
        <authorList>
            <person name="Kim J."/>
        </authorList>
    </citation>
    <scope>NUCLEOTIDE SEQUENCE [LARGE SCALE GENOMIC DNA]</scope>
    <source>
        <strain evidence="1 2">N4</strain>
    </source>
</reference>
<evidence type="ECO:0000313" key="2">
    <source>
        <dbReference type="Proteomes" id="UP000318102"/>
    </source>
</evidence>
<keyword evidence="2" id="KW-1185">Reference proteome</keyword>
<dbReference type="OrthoDB" id="2167122at2"/>
<gene>
    <name evidence="1" type="ORF">FPZ44_08020</name>
</gene>
<protein>
    <submittedName>
        <fullName evidence="1">Group-specific protein</fullName>
    </submittedName>
</protein>